<gene>
    <name evidence="2" type="ORF">CDG81_01935</name>
    <name evidence="3" type="ORF">IL38_19050</name>
</gene>
<evidence type="ECO:0000313" key="2">
    <source>
        <dbReference type="EMBL" id="ASU77276.1"/>
    </source>
</evidence>
<dbReference type="Proteomes" id="UP000029737">
    <property type="component" value="Unassembled WGS sequence"/>
</dbReference>
<dbReference type="EMBL" id="JPMV01000035">
    <property type="protein sequence ID" value="KGI80237.1"/>
    <property type="molecule type" value="Genomic_DNA"/>
</dbReference>
<keyword evidence="4" id="KW-1185">Reference proteome</keyword>
<dbReference type="KEGG" id="aey:CDG81_01935"/>
<name>A0A099D354_9ACTN</name>
<sequence length="74" mass="8602">MTEQFNREQIERARRALHTRRGPAGRPIAATAWQCEGRWQADDQMDIWQCADEVELDAMSARDEEVDEHGDDET</sequence>
<dbReference type="Proteomes" id="UP000215043">
    <property type="component" value="Chromosome"/>
</dbReference>
<dbReference type="AlphaFoldDB" id="A0A099D354"/>
<evidence type="ECO:0000313" key="3">
    <source>
        <dbReference type="EMBL" id="KGI80237.1"/>
    </source>
</evidence>
<evidence type="ECO:0000256" key="1">
    <source>
        <dbReference type="SAM" id="MobiDB-lite"/>
    </source>
</evidence>
<evidence type="ECO:0008006" key="6">
    <source>
        <dbReference type="Google" id="ProtNLM"/>
    </source>
</evidence>
<dbReference type="OrthoDB" id="5191270at2"/>
<accession>A0A099D354</accession>
<proteinExistence type="predicted"/>
<protein>
    <recommendedName>
        <fullName evidence="6">DUF3018 domain-containing protein</fullName>
    </recommendedName>
</protein>
<evidence type="ECO:0000313" key="5">
    <source>
        <dbReference type="Proteomes" id="UP000215043"/>
    </source>
</evidence>
<organism evidence="2 5">
    <name type="scientific">Actinopolyspora erythraea</name>
    <dbReference type="NCBI Taxonomy" id="414996"/>
    <lineage>
        <taxon>Bacteria</taxon>
        <taxon>Bacillati</taxon>
        <taxon>Actinomycetota</taxon>
        <taxon>Actinomycetes</taxon>
        <taxon>Actinopolysporales</taxon>
        <taxon>Actinopolysporaceae</taxon>
        <taxon>Actinopolyspora</taxon>
    </lineage>
</organism>
<dbReference type="eggNOG" id="ENOG503281G">
    <property type="taxonomic scope" value="Bacteria"/>
</dbReference>
<feature type="compositionally biased region" description="Basic and acidic residues" evidence="1">
    <location>
        <begin position="1"/>
        <end position="14"/>
    </location>
</feature>
<dbReference type="HOGENOM" id="CLU_2679334_0_0_11"/>
<dbReference type="RefSeq" id="WP_043576238.1">
    <property type="nucleotide sequence ID" value="NZ_CP022752.1"/>
</dbReference>
<feature type="region of interest" description="Disordered" evidence="1">
    <location>
        <begin position="1"/>
        <end position="25"/>
    </location>
</feature>
<reference evidence="2 5" key="2">
    <citation type="submission" date="2017-08" db="EMBL/GenBank/DDBJ databases">
        <title>The complete genome sequence of moderately halophilic actinomycete Actinopolyspora erythraea YIM 90600, the producer of novel erythromycin, novel actinopolysporins A-C and tubercidin.</title>
        <authorList>
            <person name="Yin M."/>
            <person name="Tang S."/>
        </authorList>
    </citation>
    <scope>NUCLEOTIDE SEQUENCE [LARGE SCALE GENOMIC DNA]</scope>
    <source>
        <strain evidence="2 5">YIM 90600</strain>
    </source>
</reference>
<reference evidence="3 4" key="1">
    <citation type="journal article" date="2014" name="PLoS ONE">
        <title>Identification and Characterization of a New Erythromycin Biosynthetic Gene Cluster in Actinopolyspora erythraea YIM90600, a Novel Erythronolide-Producing Halophilic Actinomycete Isolated from Salt Field.</title>
        <authorList>
            <person name="Chen D."/>
            <person name="Feng J."/>
            <person name="Huang L."/>
            <person name="Zhang Q."/>
            <person name="Wu J."/>
            <person name="Zhu X."/>
            <person name="Duan Y."/>
            <person name="Xu Z."/>
        </authorList>
    </citation>
    <scope>NUCLEOTIDE SEQUENCE [LARGE SCALE GENOMIC DNA]</scope>
    <source>
        <strain evidence="3 4">YIM90600</strain>
    </source>
</reference>
<evidence type="ECO:0000313" key="4">
    <source>
        <dbReference type="Proteomes" id="UP000029737"/>
    </source>
</evidence>
<dbReference type="EMBL" id="CP022752">
    <property type="protein sequence ID" value="ASU77276.1"/>
    <property type="molecule type" value="Genomic_DNA"/>
</dbReference>